<feature type="transmembrane region" description="Helical" evidence="1">
    <location>
        <begin position="107"/>
        <end position="126"/>
    </location>
</feature>
<dbReference type="EMBL" id="GL348715">
    <property type="protein sequence ID" value="EFH60849.1"/>
    <property type="molecule type" value="Genomic_DNA"/>
</dbReference>
<gene>
    <name evidence="2" type="ORF">ARALYDRAFT_896787</name>
</gene>
<proteinExistence type="predicted"/>
<reference evidence="3" key="1">
    <citation type="journal article" date="2011" name="Nat. Genet.">
        <title>The Arabidopsis lyrata genome sequence and the basis of rapid genome size change.</title>
        <authorList>
            <person name="Hu T.T."/>
            <person name="Pattyn P."/>
            <person name="Bakker E.G."/>
            <person name="Cao J."/>
            <person name="Cheng J.-F."/>
            <person name="Clark R.M."/>
            <person name="Fahlgren N."/>
            <person name="Fawcett J.A."/>
            <person name="Grimwood J."/>
            <person name="Gundlach H."/>
            <person name="Haberer G."/>
            <person name="Hollister J.D."/>
            <person name="Ossowski S."/>
            <person name="Ottilar R.P."/>
            <person name="Salamov A.A."/>
            <person name="Schneeberger K."/>
            <person name="Spannagl M."/>
            <person name="Wang X."/>
            <person name="Yang L."/>
            <person name="Nasrallah M.E."/>
            <person name="Bergelson J."/>
            <person name="Carrington J.C."/>
            <person name="Gaut B.S."/>
            <person name="Schmutz J."/>
            <person name="Mayer K.F.X."/>
            <person name="Van de Peer Y."/>
            <person name="Grigoriev I.V."/>
            <person name="Nordborg M."/>
            <person name="Weigel D."/>
            <person name="Guo Y.-L."/>
        </authorList>
    </citation>
    <scope>NUCLEOTIDE SEQUENCE [LARGE SCALE GENOMIC DNA]</scope>
    <source>
        <strain evidence="3">cv. MN47</strain>
    </source>
</reference>
<protein>
    <submittedName>
        <fullName evidence="2">Expressed protein</fullName>
    </submittedName>
</protein>
<dbReference type="HOGENOM" id="CLU_161607_0_0_1"/>
<keyword evidence="1" id="KW-1133">Transmembrane helix</keyword>
<keyword evidence="1" id="KW-0812">Transmembrane</keyword>
<evidence type="ECO:0000256" key="1">
    <source>
        <dbReference type="SAM" id="Phobius"/>
    </source>
</evidence>
<dbReference type="Proteomes" id="UP000008694">
    <property type="component" value="Unassembled WGS sequence"/>
</dbReference>
<keyword evidence="3" id="KW-1185">Reference proteome</keyword>
<evidence type="ECO:0000313" key="2">
    <source>
        <dbReference type="EMBL" id="EFH60849.1"/>
    </source>
</evidence>
<organism evidence="3">
    <name type="scientific">Arabidopsis lyrata subsp. lyrata</name>
    <name type="common">Lyre-leaved rock-cress</name>
    <dbReference type="NCBI Taxonomy" id="81972"/>
    <lineage>
        <taxon>Eukaryota</taxon>
        <taxon>Viridiplantae</taxon>
        <taxon>Streptophyta</taxon>
        <taxon>Embryophyta</taxon>
        <taxon>Tracheophyta</taxon>
        <taxon>Spermatophyta</taxon>
        <taxon>Magnoliopsida</taxon>
        <taxon>eudicotyledons</taxon>
        <taxon>Gunneridae</taxon>
        <taxon>Pentapetalae</taxon>
        <taxon>rosids</taxon>
        <taxon>malvids</taxon>
        <taxon>Brassicales</taxon>
        <taxon>Brassicaceae</taxon>
        <taxon>Camelineae</taxon>
        <taxon>Arabidopsis</taxon>
    </lineage>
</organism>
<name>D7L5J3_ARALL</name>
<dbReference type="Gramene" id="scaffold_300757.1">
    <property type="protein sequence ID" value="scaffold_300757.1"/>
    <property type="gene ID" value="scaffold_300757.1"/>
</dbReference>
<dbReference type="AlphaFoldDB" id="D7L5J3"/>
<accession>D7L5J3</accession>
<sequence>MMRYGLSSLHIFFSSELFSTSSFLLRSLSPESMAEPPVPPETSVPYEPPIPLTRLERFESWLEQRIVSISHFYRTAHLLTAQILLSFASAAICGFQTRNQRQNFRAAAITTAAIGLVYLLTLYGIFV</sequence>
<evidence type="ECO:0000313" key="3">
    <source>
        <dbReference type="Proteomes" id="UP000008694"/>
    </source>
</evidence>
<keyword evidence="1" id="KW-0472">Membrane</keyword>